<dbReference type="InterPro" id="IPR038333">
    <property type="entry name" value="T1MK-like_N_sf"/>
</dbReference>
<proteinExistence type="inferred from homology"/>
<sequence length="480" mass="55691">MSITSVIKSIQDIMRQDVGVDGDAQRIGQLVWMIFLKIFDDKERELEVIEDDYQSPIPEHIRWRHWAANDEGMTGDELLAFVNDELFPALKELEVTEVHSRANMVRSVFDDAYNYMKSGTLIRQVVNKINEIDFNSSEDRHLFNDFYETFLKNLQSAGNSGEYYTPRAVTQFAVDMVNPKLGEKILDPACGTGGFLTSSIDHLRKQAQTVEERQTFQDTVLGTEKKPLPHLLGVTNLILNDIEVPKIRRDNSLAQPLRNYSRKDKVDIVVTNPPFGGTEEDGIQANFPNNFRTKETADLFMVLIMTLLKDNGRGAIVLPDGFLFGDDGVKYRIKERLLTEFNLHTIVRLPHNVFSPYTNIRTNVLFFEKGKPTEEVWYYEHPYPEGQKSYSKTKPIRIEEFDREKAWWNNREENEYAWKVSIDDIKERDYNLDIKNPYTEEEEYLDPEEALARYQKAKADVKDTKQKLADELASIMKEVF</sequence>
<dbReference type="InterPro" id="IPR022749">
    <property type="entry name" value="D12N6_MeTrfase_N"/>
</dbReference>
<dbReference type="GO" id="GO:0008168">
    <property type="term" value="F:methyltransferase activity"/>
    <property type="evidence" value="ECO:0007669"/>
    <property type="project" value="UniProtKB-KW"/>
</dbReference>
<dbReference type="InterPro" id="IPR003356">
    <property type="entry name" value="DNA_methylase_A-5"/>
</dbReference>
<dbReference type="SUPFAM" id="SSF53335">
    <property type="entry name" value="S-adenosyl-L-methionine-dependent methyltransferases"/>
    <property type="match status" value="1"/>
</dbReference>
<evidence type="ECO:0000256" key="6">
    <source>
        <dbReference type="ARBA" id="ARBA00022747"/>
    </source>
</evidence>
<dbReference type="GO" id="GO:0032259">
    <property type="term" value="P:methylation"/>
    <property type="evidence" value="ECO:0007669"/>
    <property type="project" value="UniProtKB-KW"/>
</dbReference>
<dbReference type="PRINTS" id="PR00507">
    <property type="entry name" value="N12N6MTFRASE"/>
</dbReference>
<keyword evidence="3 11" id="KW-0489">Methyltransferase</keyword>
<evidence type="ECO:0000256" key="1">
    <source>
        <dbReference type="ARBA" id="ARBA00006594"/>
    </source>
</evidence>
<accession>A0ABW3ZU81</accession>
<evidence type="ECO:0000259" key="10">
    <source>
        <dbReference type="Pfam" id="PF12161"/>
    </source>
</evidence>
<comment type="similarity">
    <text evidence="1">Belongs to the N(4)/N(6)-methyltransferase family.</text>
</comment>
<feature type="domain" description="DNA methylase adenine-specific" evidence="9">
    <location>
        <begin position="139"/>
        <end position="443"/>
    </location>
</feature>
<comment type="catalytic activity">
    <reaction evidence="7">
        <text>a 2'-deoxyadenosine in DNA + S-adenosyl-L-methionine = an N(6)-methyl-2'-deoxyadenosine in DNA + S-adenosyl-L-homocysteine + H(+)</text>
        <dbReference type="Rhea" id="RHEA:15197"/>
        <dbReference type="Rhea" id="RHEA-COMP:12418"/>
        <dbReference type="Rhea" id="RHEA-COMP:12419"/>
        <dbReference type="ChEBI" id="CHEBI:15378"/>
        <dbReference type="ChEBI" id="CHEBI:57856"/>
        <dbReference type="ChEBI" id="CHEBI:59789"/>
        <dbReference type="ChEBI" id="CHEBI:90615"/>
        <dbReference type="ChEBI" id="CHEBI:90616"/>
        <dbReference type="EC" id="2.1.1.72"/>
    </reaction>
</comment>
<comment type="caution">
    <text evidence="11">The sequence shown here is derived from an EMBL/GenBank/DDBJ whole genome shotgun (WGS) entry which is preliminary data.</text>
</comment>
<keyword evidence="12" id="KW-1185">Reference proteome</keyword>
<dbReference type="InterPro" id="IPR051537">
    <property type="entry name" value="DNA_Adenine_Mtase"/>
</dbReference>
<dbReference type="RefSeq" id="WP_382399635.1">
    <property type="nucleotide sequence ID" value="NZ_JBHTNH010000019.1"/>
</dbReference>
<feature type="domain" description="N6 adenine-specific DNA methyltransferase N-terminal" evidence="10">
    <location>
        <begin position="4"/>
        <end position="129"/>
    </location>
</feature>
<keyword evidence="4" id="KW-0808">Transferase</keyword>
<evidence type="ECO:0000256" key="5">
    <source>
        <dbReference type="ARBA" id="ARBA00022691"/>
    </source>
</evidence>
<dbReference type="PANTHER" id="PTHR42933">
    <property type="entry name" value="SLR6095 PROTEIN"/>
    <property type="match status" value="1"/>
</dbReference>
<dbReference type="Pfam" id="PF12161">
    <property type="entry name" value="HsdM_N"/>
    <property type="match status" value="1"/>
</dbReference>
<evidence type="ECO:0000256" key="4">
    <source>
        <dbReference type="ARBA" id="ARBA00022679"/>
    </source>
</evidence>
<dbReference type="Proteomes" id="UP001597178">
    <property type="component" value="Unassembled WGS sequence"/>
</dbReference>
<keyword evidence="8" id="KW-0175">Coiled coil</keyword>
<evidence type="ECO:0000256" key="3">
    <source>
        <dbReference type="ARBA" id="ARBA00022603"/>
    </source>
</evidence>
<dbReference type="EC" id="2.1.1.72" evidence="2"/>
<dbReference type="Gene3D" id="3.40.50.150">
    <property type="entry name" value="Vaccinia Virus protein VP39"/>
    <property type="match status" value="1"/>
</dbReference>
<evidence type="ECO:0000313" key="11">
    <source>
        <dbReference type="EMBL" id="MFD1361758.1"/>
    </source>
</evidence>
<keyword evidence="6" id="KW-0680">Restriction system</keyword>
<evidence type="ECO:0000259" key="9">
    <source>
        <dbReference type="Pfam" id="PF02384"/>
    </source>
</evidence>
<evidence type="ECO:0000256" key="2">
    <source>
        <dbReference type="ARBA" id="ARBA00011900"/>
    </source>
</evidence>
<dbReference type="PANTHER" id="PTHR42933:SF4">
    <property type="entry name" value="TYPE I RESTRICTION ENZYME ECOKI METHYLASE SUBUNIT"/>
    <property type="match status" value="1"/>
</dbReference>
<evidence type="ECO:0000256" key="7">
    <source>
        <dbReference type="ARBA" id="ARBA00047942"/>
    </source>
</evidence>
<keyword evidence="5" id="KW-0949">S-adenosyl-L-methionine</keyword>
<dbReference type="PROSITE" id="PS00092">
    <property type="entry name" value="N6_MTASE"/>
    <property type="match status" value="1"/>
</dbReference>
<dbReference type="EMBL" id="JBHTNH010000019">
    <property type="protein sequence ID" value="MFD1361758.1"/>
    <property type="molecule type" value="Genomic_DNA"/>
</dbReference>
<feature type="coiled-coil region" evidence="8">
    <location>
        <begin position="451"/>
        <end position="478"/>
    </location>
</feature>
<evidence type="ECO:0000256" key="8">
    <source>
        <dbReference type="SAM" id="Coils"/>
    </source>
</evidence>
<name>A0ABW3ZU81_9BACI</name>
<protein>
    <recommendedName>
        <fullName evidence="2">site-specific DNA-methyltransferase (adenine-specific)</fullName>
        <ecNumber evidence="2">2.1.1.72</ecNumber>
    </recommendedName>
</protein>
<organism evidence="11 12">
    <name type="scientific">Lentibacillus salinarum</name>
    <dbReference type="NCBI Taxonomy" id="446820"/>
    <lineage>
        <taxon>Bacteria</taxon>
        <taxon>Bacillati</taxon>
        <taxon>Bacillota</taxon>
        <taxon>Bacilli</taxon>
        <taxon>Bacillales</taxon>
        <taxon>Bacillaceae</taxon>
        <taxon>Lentibacillus</taxon>
    </lineage>
</organism>
<dbReference type="InterPro" id="IPR029063">
    <property type="entry name" value="SAM-dependent_MTases_sf"/>
</dbReference>
<reference evidence="12" key="1">
    <citation type="journal article" date="2019" name="Int. J. Syst. Evol. Microbiol.">
        <title>The Global Catalogue of Microorganisms (GCM) 10K type strain sequencing project: providing services to taxonomists for standard genome sequencing and annotation.</title>
        <authorList>
            <consortium name="The Broad Institute Genomics Platform"/>
            <consortium name="The Broad Institute Genome Sequencing Center for Infectious Disease"/>
            <person name="Wu L."/>
            <person name="Ma J."/>
        </authorList>
    </citation>
    <scope>NUCLEOTIDE SEQUENCE [LARGE SCALE GENOMIC DNA]</scope>
    <source>
        <strain evidence="12">CCUG 54822</strain>
    </source>
</reference>
<dbReference type="Pfam" id="PF02384">
    <property type="entry name" value="N6_Mtase"/>
    <property type="match status" value="1"/>
</dbReference>
<evidence type="ECO:0000313" key="12">
    <source>
        <dbReference type="Proteomes" id="UP001597178"/>
    </source>
</evidence>
<gene>
    <name evidence="11" type="ORF">ACFQ4A_08835</name>
</gene>
<dbReference type="InterPro" id="IPR002052">
    <property type="entry name" value="DNA_methylase_N6_adenine_CS"/>
</dbReference>
<dbReference type="Gene3D" id="1.20.1260.30">
    <property type="match status" value="1"/>
</dbReference>